<feature type="compositionally biased region" description="Basic residues" evidence="1">
    <location>
        <begin position="441"/>
        <end position="459"/>
    </location>
</feature>
<dbReference type="EMBL" id="WNYA01000007">
    <property type="protein sequence ID" value="KAG8561136.1"/>
    <property type="molecule type" value="Genomic_DNA"/>
</dbReference>
<evidence type="ECO:0000259" key="2">
    <source>
        <dbReference type="Pfam" id="PF13873"/>
    </source>
</evidence>
<protein>
    <recommendedName>
        <fullName evidence="2">Myb/SANT-like DNA-binding domain-containing protein</fullName>
    </recommendedName>
</protein>
<dbReference type="AlphaFoldDB" id="A0AAV7AHX2"/>
<feature type="compositionally biased region" description="Polar residues" evidence="1">
    <location>
        <begin position="423"/>
        <end position="439"/>
    </location>
</feature>
<name>A0AAV7AHX2_ENGPU</name>
<dbReference type="Pfam" id="PF13873">
    <property type="entry name" value="Myb_DNA-bind_5"/>
    <property type="match status" value="1"/>
</dbReference>
<evidence type="ECO:0000256" key="1">
    <source>
        <dbReference type="SAM" id="MobiDB-lite"/>
    </source>
</evidence>
<feature type="domain" description="Myb/SANT-like DNA-binding" evidence="2">
    <location>
        <begin position="108"/>
        <end position="185"/>
    </location>
</feature>
<evidence type="ECO:0000313" key="3">
    <source>
        <dbReference type="EMBL" id="KAG8561136.1"/>
    </source>
</evidence>
<gene>
    <name evidence="3" type="ORF">GDO81_015261</name>
</gene>
<keyword evidence="4" id="KW-1185">Reference proteome</keyword>
<organism evidence="3 4">
    <name type="scientific">Engystomops pustulosus</name>
    <name type="common">Tungara frog</name>
    <name type="synonym">Physalaemus pustulosus</name>
    <dbReference type="NCBI Taxonomy" id="76066"/>
    <lineage>
        <taxon>Eukaryota</taxon>
        <taxon>Metazoa</taxon>
        <taxon>Chordata</taxon>
        <taxon>Craniata</taxon>
        <taxon>Vertebrata</taxon>
        <taxon>Euteleostomi</taxon>
        <taxon>Amphibia</taxon>
        <taxon>Batrachia</taxon>
        <taxon>Anura</taxon>
        <taxon>Neobatrachia</taxon>
        <taxon>Hyloidea</taxon>
        <taxon>Leptodactylidae</taxon>
        <taxon>Leiuperinae</taxon>
        <taxon>Engystomops</taxon>
    </lineage>
</organism>
<dbReference type="Proteomes" id="UP000824782">
    <property type="component" value="Unassembled WGS sequence"/>
</dbReference>
<dbReference type="PANTHER" id="PTHR23098:SF16">
    <property type="entry name" value="REGULATORY PROTEIN ZESTE"/>
    <property type="match status" value="1"/>
</dbReference>
<dbReference type="InterPro" id="IPR028002">
    <property type="entry name" value="Myb_DNA-bind_5"/>
</dbReference>
<comment type="caution">
    <text evidence="3">The sequence shown here is derived from an EMBL/GenBank/DDBJ whole genome shotgun (WGS) entry which is preliminary data.</text>
</comment>
<dbReference type="GO" id="GO:0005634">
    <property type="term" value="C:nucleus"/>
    <property type="evidence" value="ECO:0007669"/>
    <property type="project" value="TreeGrafter"/>
</dbReference>
<evidence type="ECO:0000313" key="4">
    <source>
        <dbReference type="Proteomes" id="UP000824782"/>
    </source>
</evidence>
<feature type="region of interest" description="Disordered" evidence="1">
    <location>
        <begin position="42"/>
        <end position="114"/>
    </location>
</feature>
<reference evidence="3" key="1">
    <citation type="thesis" date="2020" institute="ProQuest LLC" country="789 East Eisenhower Parkway, Ann Arbor, MI, USA">
        <title>Comparative Genomics and Chromosome Evolution.</title>
        <authorList>
            <person name="Mudd A.B."/>
        </authorList>
    </citation>
    <scope>NUCLEOTIDE SEQUENCE</scope>
    <source>
        <strain evidence="3">237g6f4</strain>
        <tissue evidence="3">Blood</tissue>
    </source>
</reference>
<feature type="compositionally biased region" description="Low complexity" evidence="1">
    <location>
        <begin position="48"/>
        <end position="80"/>
    </location>
</feature>
<feature type="compositionally biased region" description="Pro residues" evidence="1">
    <location>
        <begin position="238"/>
        <end position="263"/>
    </location>
</feature>
<dbReference type="PANTHER" id="PTHR23098">
    <property type="entry name" value="AGAP001331-PA-RELATED"/>
    <property type="match status" value="1"/>
</dbReference>
<feature type="region of interest" description="Disordered" evidence="1">
    <location>
        <begin position="420"/>
        <end position="459"/>
    </location>
</feature>
<feature type="region of interest" description="Disordered" evidence="1">
    <location>
        <begin position="347"/>
        <end position="394"/>
    </location>
</feature>
<feature type="region of interest" description="Disordered" evidence="1">
    <location>
        <begin position="213"/>
        <end position="286"/>
    </location>
</feature>
<sequence length="459" mass="48258">MAGRPEQSTAAPDAPSAIFMELLRQQCPQVYDYAIRGAREMAAENRQAPPTSVAPASAAPAAGPSAAPSSAPSSAPSAAPGDHRPPAAGDMDTGGSGAEDEEEPGRAKKARFTERETEILVEEVTQNYDHLFGRLADSIPLSAKHHIWQGITVRINGLGVEYRSVPEVRKKWYDCRRRLKAKLAKHKQSARRTGGGPSVAMRMSWVEQKISKTIHPDQTEGIGDFDTDNLDFGRAAPPTAPQAAPPPANEAAPGPPCASPATPPAVVSLGGSSGDEAPEAVPAEDRPIPLGIFSSYMDKSLEAMGLIQQELRRHGRMVEEGFQLISRDFRALINILELLIHQGTAAQGGSVSVPPFSPPQVPTGGDPVTQASPAPESPIQLPTDQDSGCSYAPSLAGALDPSPVVLGPSPEATFLLSVKEELSSSASNPPGTSGSSVVTRRQAKRGKGPVRRSSRSSKP</sequence>
<proteinExistence type="predicted"/>
<accession>A0AAV7AHX2</accession>